<evidence type="ECO:0000313" key="3">
    <source>
        <dbReference type="Proteomes" id="UP000297385"/>
    </source>
</evidence>
<proteinExistence type="predicted"/>
<dbReference type="RefSeq" id="WP_134455543.1">
    <property type="nucleotide sequence ID" value="NZ_JBHMFL010000042.1"/>
</dbReference>
<evidence type="ECO:0000256" key="1">
    <source>
        <dbReference type="SAM" id="MobiDB-lite"/>
    </source>
</evidence>
<dbReference type="EMBL" id="SNVI01000001">
    <property type="protein sequence ID" value="TFE43593.1"/>
    <property type="molecule type" value="Genomic_DNA"/>
</dbReference>
<reference evidence="2 3" key="1">
    <citation type="submission" date="2019-03" db="EMBL/GenBank/DDBJ databases">
        <title>Complete Genome Sequence of Paraburkholderia dipogonis ICMP 19430T, a Nitrogen-fixing Symbiont of the South African Invasive Legume Dipogon lignosus in New Zealand.</title>
        <authorList>
            <person name="De Meyer S.E."/>
        </authorList>
    </citation>
    <scope>NUCLEOTIDE SEQUENCE [LARGE SCALE GENOMIC DNA]</scope>
    <source>
        <strain evidence="2 3">ICMP 19430</strain>
    </source>
</reference>
<dbReference type="GeneID" id="97307209"/>
<name>A0A4Y8N1Y7_9BURK</name>
<organism evidence="2 3">
    <name type="scientific">Paraburkholderia dipogonis</name>
    <dbReference type="NCBI Taxonomy" id="1211383"/>
    <lineage>
        <taxon>Bacteria</taxon>
        <taxon>Pseudomonadati</taxon>
        <taxon>Pseudomonadota</taxon>
        <taxon>Betaproteobacteria</taxon>
        <taxon>Burkholderiales</taxon>
        <taxon>Burkholderiaceae</taxon>
        <taxon>Paraburkholderia</taxon>
    </lineage>
</organism>
<accession>A0A4Y8N1Y7</accession>
<sequence>MEFTHIANPVKVHAQQITRVLKSFAAHDARVHDGCIFELSDGTDIRLFLDDARIARYEPIEGDYVVTQEDGYVYFNPKDVFERKYSTIENVPAEAPAPADKAPEGGSNEKAP</sequence>
<evidence type="ECO:0000313" key="2">
    <source>
        <dbReference type="EMBL" id="TFE43593.1"/>
    </source>
</evidence>
<protein>
    <submittedName>
        <fullName evidence="2">Uncharacterized protein</fullName>
    </submittedName>
</protein>
<dbReference type="Proteomes" id="UP000297385">
    <property type="component" value="Unassembled WGS sequence"/>
</dbReference>
<gene>
    <name evidence="2" type="ORF">E2553_00210</name>
</gene>
<dbReference type="AlphaFoldDB" id="A0A4Y8N1Y7"/>
<feature type="region of interest" description="Disordered" evidence="1">
    <location>
        <begin position="92"/>
        <end position="112"/>
    </location>
</feature>
<comment type="caution">
    <text evidence="2">The sequence shown here is derived from an EMBL/GenBank/DDBJ whole genome shotgun (WGS) entry which is preliminary data.</text>
</comment>